<dbReference type="AlphaFoldDB" id="A0A8J4Q917"/>
<dbReference type="Pfam" id="PF07734">
    <property type="entry name" value="FBA_1"/>
    <property type="match status" value="1"/>
</dbReference>
<dbReference type="EMBL" id="JRKL02010354">
    <property type="protein sequence ID" value="KAF3946023.1"/>
    <property type="molecule type" value="Genomic_DNA"/>
</dbReference>
<evidence type="ECO:0000313" key="3">
    <source>
        <dbReference type="Proteomes" id="UP000737018"/>
    </source>
</evidence>
<dbReference type="InterPro" id="IPR017451">
    <property type="entry name" value="F-box-assoc_interact_dom"/>
</dbReference>
<dbReference type="SMART" id="SM00256">
    <property type="entry name" value="FBOX"/>
    <property type="match status" value="1"/>
</dbReference>
<reference evidence="2" key="1">
    <citation type="submission" date="2020-03" db="EMBL/GenBank/DDBJ databases">
        <title>Castanea mollissima Vanexum genome sequencing.</title>
        <authorList>
            <person name="Staton M."/>
        </authorList>
    </citation>
    <scope>NUCLEOTIDE SEQUENCE</scope>
    <source>
        <tissue evidence="2">Leaf</tissue>
    </source>
</reference>
<dbReference type="CDD" id="cd22157">
    <property type="entry name" value="F-box_AtFBW1-like"/>
    <property type="match status" value="1"/>
</dbReference>
<dbReference type="InterPro" id="IPR036047">
    <property type="entry name" value="F-box-like_dom_sf"/>
</dbReference>
<dbReference type="InterPro" id="IPR050796">
    <property type="entry name" value="SCF_F-box_component"/>
</dbReference>
<dbReference type="InterPro" id="IPR006527">
    <property type="entry name" value="F-box-assoc_dom_typ1"/>
</dbReference>
<dbReference type="Gene3D" id="1.20.1280.50">
    <property type="match status" value="1"/>
</dbReference>
<gene>
    <name evidence="2" type="ORF">CMV_027663</name>
</gene>
<dbReference type="PANTHER" id="PTHR31672:SF13">
    <property type="entry name" value="F-BOX PROTEIN CPR30-LIKE"/>
    <property type="match status" value="1"/>
</dbReference>
<organism evidence="2 3">
    <name type="scientific">Castanea mollissima</name>
    <name type="common">Chinese chestnut</name>
    <dbReference type="NCBI Taxonomy" id="60419"/>
    <lineage>
        <taxon>Eukaryota</taxon>
        <taxon>Viridiplantae</taxon>
        <taxon>Streptophyta</taxon>
        <taxon>Embryophyta</taxon>
        <taxon>Tracheophyta</taxon>
        <taxon>Spermatophyta</taxon>
        <taxon>Magnoliopsida</taxon>
        <taxon>eudicotyledons</taxon>
        <taxon>Gunneridae</taxon>
        <taxon>Pentapetalae</taxon>
        <taxon>rosids</taxon>
        <taxon>fabids</taxon>
        <taxon>Fagales</taxon>
        <taxon>Fagaceae</taxon>
        <taxon>Castanea</taxon>
    </lineage>
</organism>
<sequence>MSEPTILLRRTNNRLPQEIVSEILVRLPVKSLLRFRCVCKSWYRYVATPNFINNSLPYCNDHSRGFFIHMPKTIGSMVSSSRPHGQICTVASQHTFEAISELRIPFTFQSGYPHFVGSCNGILCFSDFMSFEFEDVYLWNPSIRKFKRLPDTCLSKLFNVSLGFGFDSQNNDYKVVRISVSTAKPMPPPDVEVYSLSSDSWKRVGLGISWRPNIVFHKFSCTSTFPFVNGRLHWMIEMIEGDGQERPFTSMILSFDVNSEKFKELPLPDDEGSCITKFLTSFKEKLALIKFGYGVQPHSLLCSIWVMGDSWNKLRVLPIENLTDFIGFTNDGLLLVQKRSQLVSSNSELERNKSVLIDPETLHEKEIQVDYRLDVAAYMENLALLDGANVLSY</sequence>
<dbReference type="PROSITE" id="PS50181">
    <property type="entry name" value="FBOX"/>
    <property type="match status" value="1"/>
</dbReference>
<dbReference type="PANTHER" id="PTHR31672">
    <property type="entry name" value="BNACNNG10540D PROTEIN"/>
    <property type="match status" value="1"/>
</dbReference>
<comment type="caution">
    <text evidence="2">The sequence shown here is derived from an EMBL/GenBank/DDBJ whole genome shotgun (WGS) entry which is preliminary data.</text>
</comment>
<dbReference type="SUPFAM" id="SSF81383">
    <property type="entry name" value="F-box domain"/>
    <property type="match status" value="1"/>
</dbReference>
<evidence type="ECO:0000259" key="1">
    <source>
        <dbReference type="PROSITE" id="PS50181"/>
    </source>
</evidence>
<evidence type="ECO:0000313" key="2">
    <source>
        <dbReference type="EMBL" id="KAF3946023.1"/>
    </source>
</evidence>
<dbReference type="OrthoDB" id="1932945at2759"/>
<keyword evidence="3" id="KW-1185">Reference proteome</keyword>
<accession>A0A8J4Q917</accession>
<protein>
    <recommendedName>
        <fullName evidence="1">F-box domain-containing protein</fullName>
    </recommendedName>
</protein>
<feature type="domain" description="F-box" evidence="1">
    <location>
        <begin position="9"/>
        <end position="56"/>
    </location>
</feature>
<dbReference type="InterPro" id="IPR001810">
    <property type="entry name" value="F-box_dom"/>
</dbReference>
<dbReference type="Pfam" id="PF00646">
    <property type="entry name" value="F-box"/>
    <property type="match status" value="1"/>
</dbReference>
<dbReference type="NCBIfam" id="TIGR01640">
    <property type="entry name" value="F_box_assoc_1"/>
    <property type="match status" value="1"/>
</dbReference>
<dbReference type="Proteomes" id="UP000737018">
    <property type="component" value="Unassembled WGS sequence"/>
</dbReference>
<proteinExistence type="predicted"/>
<name>A0A8J4Q917_9ROSI</name>